<keyword evidence="7 13" id="KW-0851">Voltage-gated channel</keyword>
<comment type="subcellular location">
    <subcellularLocation>
        <location evidence="1 13">Membrane</location>
        <topology evidence="1 13">Multi-pass membrane protein</topology>
    </subcellularLocation>
</comment>
<keyword evidence="6 13" id="KW-0631">Potassium channel</keyword>
<evidence type="ECO:0000256" key="12">
    <source>
        <dbReference type="ARBA" id="ARBA00023303"/>
    </source>
</evidence>
<evidence type="ECO:0000256" key="13">
    <source>
        <dbReference type="RuleBase" id="RU369015"/>
    </source>
</evidence>
<feature type="region of interest" description="Disordered" evidence="14">
    <location>
        <begin position="542"/>
        <end position="575"/>
    </location>
</feature>
<evidence type="ECO:0000256" key="10">
    <source>
        <dbReference type="ARBA" id="ARBA00023065"/>
    </source>
</evidence>
<reference evidence="17" key="1">
    <citation type="journal article" date="2020" name="Nat. Genet.">
        <title>Genomic diversifications of five Gossypium allopolyploid species and their impact on cotton improvement.</title>
        <authorList>
            <person name="Chen Z.J."/>
            <person name="Sreedasyam A."/>
            <person name="Ando A."/>
            <person name="Song Q."/>
            <person name="De Santiago L.M."/>
            <person name="Hulse-Kemp A.M."/>
            <person name="Ding M."/>
            <person name="Ye W."/>
            <person name="Kirkbride R.C."/>
            <person name="Jenkins J."/>
            <person name="Plott C."/>
            <person name="Lovell J."/>
            <person name="Lin Y.M."/>
            <person name="Vaughn R."/>
            <person name="Liu B."/>
            <person name="Simpson S."/>
            <person name="Scheffler B.E."/>
            <person name="Wen L."/>
            <person name="Saski C.A."/>
            <person name="Grover C.E."/>
            <person name="Hu G."/>
            <person name="Conover J.L."/>
            <person name="Carlson J.W."/>
            <person name="Shu S."/>
            <person name="Boston L.B."/>
            <person name="Williams M."/>
            <person name="Peterson D.G."/>
            <person name="McGee K."/>
            <person name="Jones D.C."/>
            <person name="Wendel J.F."/>
            <person name="Stelly D.M."/>
            <person name="Grimwood J."/>
            <person name="Schmutz J."/>
        </authorList>
    </citation>
    <scope>NUCLEOTIDE SEQUENCE [LARGE SCALE GENOMIC DNA]</scope>
    <source>
        <strain evidence="17">cv. TM-1</strain>
    </source>
</reference>
<comment type="subunit">
    <text evidence="13">The potassium channel is composed of a homo- or heterotetrameric complex of pore-forming subunits.</text>
</comment>
<dbReference type="STRING" id="3635.A0A1U8J061"/>
<feature type="compositionally biased region" description="Basic and acidic residues" evidence="14">
    <location>
        <begin position="549"/>
        <end position="558"/>
    </location>
</feature>
<name>A0A1U8J061_GOSHI</name>
<keyword evidence="8 13" id="KW-0630">Potassium</keyword>
<keyword evidence="9 13" id="KW-1133">Transmembrane helix</keyword>
<dbReference type="AlphaFoldDB" id="A0A1U8J061"/>
<dbReference type="Pfam" id="PF00520">
    <property type="entry name" value="Ion_trans"/>
    <property type="match status" value="1"/>
</dbReference>
<dbReference type="Gene3D" id="1.10.287.630">
    <property type="entry name" value="Helix hairpin bin"/>
    <property type="match status" value="1"/>
</dbReference>
<dbReference type="InterPro" id="IPR000595">
    <property type="entry name" value="cNMP-bd_dom"/>
</dbReference>
<evidence type="ECO:0000256" key="2">
    <source>
        <dbReference type="ARBA" id="ARBA00007929"/>
    </source>
</evidence>
<evidence type="ECO:0000259" key="16">
    <source>
        <dbReference type="PROSITE" id="PS51490"/>
    </source>
</evidence>
<keyword evidence="3 13" id="KW-0813">Transport</keyword>
<dbReference type="Pfam" id="PF00027">
    <property type="entry name" value="cNMP_binding"/>
    <property type="match status" value="1"/>
</dbReference>
<dbReference type="SUPFAM" id="SSF51206">
    <property type="entry name" value="cAMP-binding domain-like"/>
    <property type="match status" value="1"/>
</dbReference>
<dbReference type="GO" id="GO:0005249">
    <property type="term" value="F:voltage-gated potassium channel activity"/>
    <property type="evidence" value="ECO:0007669"/>
    <property type="project" value="InterPro"/>
</dbReference>
<feature type="transmembrane region" description="Helical" evidence="13">
    <location>
        <begin position="221"/>
        <end position="242"/>
    </location>
</feature>
<dbReference type="SMART" id="SM00100">
    <property type="entry name" value="cNMP"/>
    <property type="match status" value="1"/>
</dbReference>
<comment type="caution">
    <text evidence="13">Lacks conserved residue(s) required for the propagation of feature annotation.</text>
</comment>
<dbReference type="GeneID" id="107900498"/>
<feature type="transmembrane region" description="Helical" evidence="13">
    <location>
        <begin position="298"/>
        <end position="316"/>
    </location>
</feature>
<dbReference type="InterPro" id="IPR003938">
    <property type="entry name" value="K_chnl_volt-dep_EAG/ELK/ERG"/>
</dbReference>
<dbReference type="RefSeq" id="XP_016681599.2">
    <property type="nucleotide sequence ID" value="XM_016826110.2"/>
</dbReference>
<dbReference type="InterPro" id="IPR014710">
    <property type="entry name" value="RmlC-like_jellyroll"/>
</dbReference>
<reference evidence="18" key="2">
    <citation type="submission" date="2025-08" db="UniProtKB">
        <authorList>
            <consortium name="RefSeq"/>
        </authorList>
    </citation>
    <scope>IDENTIFICATION</scope>
</reference>
<organism evidence="17 18">
    <name type="scientific">Gossypium hirsutum</name>
    <name type="common">Upland cotton</name>
    <name type="synonym">Gossypium mexicanum</name>
    <dbReference type="NCBI Taxonomy" id="3635"/>
    <lineage>
        <taxon>Eukaryota</taxon>
        <taxon>Viridiplantae</taxon>
        <taxon>Streptophyta</taxon>
        <taxon>Embryophyta</taxon>
        <taxon>Tracheophyta</taxon>
        <taxon>Spermatophyta</taxon>
        <taxon>Magnoliopsida</taxon>
        <taxon>eudicotyledons</taxon>
        <taxon>Gunneridae</taxon>
        <taxon>Pentapetalae</taxon>
        <taxon>rosids</taxon>
        <taxon>malvids</taxon>
        <taxon>Malvales</taxon>
        <taxon>Malvaceae</taxon>
        <taxon>Malvoideae</taxon>
        <taxon>Gossypium</taxon>
    </lineage>
</organism>
<dbReference type="PANTHER" id="PTHR45743:SF27">
    <property type="entry name" value="POTASSIUM CHANNEL KAT3"/>
    <property type="match status" value="1"/>
</dbReference>
<dbReference type="SUPFAM" id="SSF81324">
    <property type="entry name" value="Voltage-gated potassium channels"/>
    <property type="match status" value="1"/>
</dbReference>
<comment type="domain">
    <text evidence="13">The segment S4 is probably the voltage-sensor and is characterized by a series of positively charged amino acids. The pore-forming region H5 is enclosed by the transmembrane segments S5 and S6 in the Shaker-type (1P/6TM) and contains the GYGD signature motif which seems to be involved in potassium selectivity.</text>
</comment>
<dbReference type="PRINTS" id="PR01463">
    <property type="entry name" value="EAGCHANLFMLY"/>
</dbReference>
<evidence type="ECO:0000256" key="11">
    <source>
        <dbReference type="ARBA" id="ARBA00023136"/>
    </source>
</evidence>
<proteinExistence type="inferred from homology"/>
<dbReference type="KEGG" id="ghi:107900498"/>
<evidence type="ECO:0000256" key="9">
    <source>
        <dbReference type="ARBA" id="ARBA00022989"/>
    </source>
</evidence>
<evidence type="ECO:0000256" key="1">
    <source>
        <dbReference type="ARBA" id="ARBA00004141"/>
    </source>
</evidence>
<dbReference type="GO" id="GO:0034702">
    <property type="term" value="C:monoatomic ion channel complex"/>
    <property type="evidence" value="ECO:0007669"/>
    <property type="project" value="UniProtKB-KW"/>
</dbReference>
<dbReference type="Gene3D" id="2.60.120.10">
    <property type="entry name" value="Jelly Rolls"/>
    <property type="match status" value="1"/>
</dbReference>
<dbReference type="PANTHER" id="PTHR45743">
    <property type="entry name" value="POTASSIUM CHANNEL AKT1"/>
    <property type="match status" value="1"/>
</dbReference>
<dbReference type="PROSITE" id="PS50042">
    <property type="entry name" value="CNMP_BINDING_3"/>
    <property type="match status" value="1"/>
</dbReference>
<dbReference type="CDD" id="cd00038">
    <property type="entry name" value="CAP_ED"/>
    <property type="match status" value="1"/>
</dbReference>
<dbReference type="Pfam" id="PF11834">
    <property type="entry name" value="KHA"/>
    <property type="match status" value="1"/>
</dbReference>
<evidence type="ECO:0000256" key="4">
    <source>
        <dbReference type="ARBA" id="ARBA00022538"/>
    </source>
</evidence>
<dbReference type="PROSITE" id="PS51490">
    <property type="entry name" value="KHA"/>
    <property type="match status" value="1"/>
</dbReference>
<evidence type="ECO:0000313" key="18">
    <source>
        <dbReference type="RefSeq" id="XP_016681599.2"/>
    </source>
</evidence>
<feature type="transmembrane region" description="Helical" evidence="13">
    <location>
        <begin position="111"/>
        <end position="137"/>
    </location>
</feature>
<keyword evidence="17" id="KW-1185">Reference proteome</keyword>
<evidence type="ECO:0000256" key="7">
    <source>
        <dbReference type="ARBA" id="ARBA00022882"/>
    </source>
</evidence>
<dbReference type="InterPro" id="IPR021789">
    <property type="entry name" value="KHA_dom"/>
</dbReference>
<evidence type="ECO:0000256" key="14">
    <source>
        <dbReference type="SAM" id="MobiDB-lite"/>
    </source>
</evidence>
<dbReference type="InterPro" id="IPR045319">
    <property type="entry name" value="KAT/AKT"/>
</dbReference>
<evidence type="ECO:0000256" key="8">
    <source>
        <dbReference type="ARBA" id="ARBA00022958"/>
    </source>
</evidence>
<evidence type="ECO:0000259" key="15">
    <source>
        <dbReference type="PROSITE" id="PS50042"/>
    </source>
</evidence>
<keyword evidence="10 13" id="KW-0406">Ion transport</keyword>
<accession>A0A1U8J061</accession>
<keyword evidence="12 13" id="KW-0407">Ion channel</keyword>
<dbReference type="InterPro" id="IPR005821">
    <property type="entry name" value="Ion_trans_dom"/>
</dbReference>
<feature type="compositionally biased region" description="Polar residues" evidence="14">
    <location>
        <begin position="560"/>
        <end position="575"/>
    </location>
</feature>
<comment type="function">
    <text evidence="13">Potassium channel.</text>
</comment>
<comment type="domain">
    <text evidence="13">The KHA domain (rich in hydrophobic and acidic residues) present in the C-terminal part is likely to be important for tetramerization.</text>
</comment>
<dbReference type="Proteomes" id="UP000818029">
    <property type="component" value="Chromosome A07"/>
</dbReference>
<gene>
    <name evidence="18" type="primary">LOC107900498</name>
</gene>
<feature type="domain" description="KHA" evidence="16">
    <location>
        <begin position="582"/>
        <end position="651"/>
    </location>
</feature>
<keyword evidence="11 13" id="KW-0472">Membrane</keyword>
<evidence type="ECO:0000313" key="17">
    <source>
        <dbReference type="Proteomes" id="UP000818029"/>
    </source>
</evidence>
<feature type="transmembrane region" description="Helical" evidence="13">
    <location>
        <begin position="267"/>
        <end position="286"/>
    </location>
</feature>
<protein>
    <recommendedName>
        <fullName evidence="13">Potassium channel</fullName>
    </recommendedName>
</protein>
<keyword evidence="4 13" id="KW-0633">Potassium transport</keyword>
<sequence length="651" mass="74765">MQLPACLPLLTYYCPSLLFFLRISLYQNKVAASDLIQSSSEMKNKSASVSSSLLPAFGTVVDDGDLHLKRNVIAPYDRRYRWWQTFLVGLVIYSAWASILELTFDKAANGVLLFIDLVVDFFFAIDIILTFFVAYFDTSNFILVDDHLKFAFRYVTRFWLFMDVASTIPFPLINKILIDEWHTGQVFSLLNLLRLWRLYRVGELFKRLEKDIRFSYFWTRLLKLICVTLFAVHSAGCFYYWLAARHKPSEHTWIGRLIGDFKQKGFWHGYICSIYWSIVTLTSVGYGEFYSMNEGEKIFNSIYMLFNMGLIAYIIGNITNLVVQSVVKTFAMRDSINEVMRYASKNQLPEGMREQMLAHMQLKFNTAELQQEEVLKDLPKAIRSSIAQHLFWKTAEKTYLFQGVSDDFLSQLVSEMKAEYFPPRIEIILQNEIPTDFYILVSGAVDVVTYKNGTEQFLSNLESADMAGEIGVIFNIPQPFTVRTKRLSQVIRISNHQFKQMVQSESRDGKIIIANFMEYLRGLEKDMLQELPFLTELLADQNVQPTAQNEEKQNRETMDSTDGNPTGTSNTSDPSLSAGTIRVIIYGYHPSKKTISGDRLGKLIYLPNSIADLFNLAEKKLGKRGSTILMADGSEVEDLSALRENDHLFIV</sequence>
<evidence type="ECO:0000256" key="5">
    <source>
        <dbReference type="ARBA" id="ARBA00022692"/>
    </source>
</evidence>
<evidence type="ECO:0000256" key="6">
    <source>
        <dbReference type="ARBA" id="ARBA00022826"/>
    </source>
</evidence>
<dbReference type="Gene3D" id="1.10.287.70">
    <property type="match status" value="1"/>
</dbReference>
<dbReference type="PaxDb" id="3635-A0A1U8J061"/>
<keyword evidence="5 13" id="KW-0812">Transmembrane</keyword>
<comment type="similarity">
    <text evidence="2 13">Belongs to the potassium channel family. Plant (TC 1.A.1.4) subfamily.</text>
</comment>
<feature type="domain" description="Cyclic nucleotide-binding" evidence="15">
    <location>
        <begin position="400"/>
        <end position="519"/>
    </location>
</feature>
<dbReference type="InterPro" id="IPR018490">
    <property type="entry name" value="cNMP-bd_dom_sf"/>
</dbReference>
<feature type="transmembrane region" description="Helical" evidence="13">
    <location>
        <begin position="80"/>
        <end position="99"/>
    </location>
</feature>
<evidence type="ECO:0000256" key="3">
    <source>
        <dbReference type="ARBA" id="ARBA00022448"/>
    </source>
</evidence>